<protein>
    <submittedName>
        <fullName evidence="2">Uncharacterized protein</fullName>
    </submittedName>
</protein>
<evidence type="ECO:0000256" key="1">
    <source>
        <dbReference type="SAM" id="SignalP"/>
    </source>
</evidence>
<dbReference type="Proteomes" id="UP000680132">
    <property type="component" value="Unassembled WGS sequence"/>
</dbReference>
<evidence type="ECO:0000313" key="3">
    <source>
        <dbReference type="Proteomes" id="UP000680132"/>
    </source>
</evidence>
<organism evidence="2 3">
    <name type="scientific">Microbacterium stercoris</name>
    <dbReference type="NCBI Taxonomy" id="2820289"/>
    <lineage>
        <taxon>Bacteria</taxon>
        <taxon>Bacillati</taxon>
        <taxon>Actinomycetota</taxon>
        <taxon>Actinomycetes</taxon>
        <taxon>Micrococcales</taxon>
        <taxon>Microbacteriaceae</taxon>
        <taxon>Microbacterium</taxon>
    </lineage>
</organism>
<keyword evidence="3" id="KW-1185">Reference proteome</keyword>
<reference evidence="2" key="1">
    <citation type="submission" date="2021-03" db="EMBL/GenBank/DDBJ databases">
        <title>Microbacterium sp. nov., a novel actinobacterium isolated from cow dung.</title>
        <authorList>
            <person name="Zhang L."/>
        </authorList>
    </citation>
    <scope>NUCLEOTIDE SEQUENCE</scope>
    <source>
        <strain evidence="2">NEAU-LLB</strain>
    </source>
</reference>
<name>A0A939QJA3_9MICO</name>
<comment type="caution">
    <text evidence="2">The sequence shown here is derived from an EMBL/GenBank/DDBJ whole genome shotgun (WGS) entry which is preliminary data.</text>
</comment>
<dbReference type="EMBL" id="JAGFOA010000004">
    <property type="protein sequence ID" value="MBO3663933.1"/>
    <property type="molecule type" value="Genomic_DNA"/>
</dbReference>
<feature type="chain" id="PRO_5037326616" evidence="1">
    <location>
        <begin position="24"/>
        <end position="296"/>
    </location>
</feature>
<evidence type="ECO:0000313" key="2">
    <source>
        <dbReference type="EMBL" id="MBO3663933.1"/>
    </source>
</evidence>
<dbReference type="RefSeq" id="WP_208503551.1">
    <property type="nucleotide sequence ID" value="NZ_JAGFOA010000004.1"/>
</dbReference>
<proteinExistence type="predicted"/>
<sequence>MRITATSLVVGALSFGTLSGASALWTVNDTTVIPAMRSGSVSFAVQDALQKAAPVTSKDGEAVSLTIPGSVMAEVLTQTGLSPDPFIWRFHVTGAAYGIAGLDYDIVASAQIAKDGTVLPLTDGKAVKDTLLANSTLRIYPAGEGDDCSLVPELPEGDERNVHLYAAEDHTLQAANTNHQASPITQTWCAAVDWNQPPDGIYVNDAFAVGVGEDGSSRTAVDEWIAAVAFPVSLKALGLYRNRAEAEGRAEDGTFASDDAIWEATVFPDPSREPAVLLEFQPTVTTVSTAPRAERN</sequence>
<keyword evidence="1" id="KW-0732">Signal</keyword>
<gene>
    <name evidence="2" type="ORF">J5V96_10465</name>
</gene>
<accession>A0A939QJA3</accession>
<feature type="signal peptide" evidence="1">
    <location>
        <begin position="1"/>
        <end position="23"/>
    </location>
</feature>
<dbReference type="AlphaFoldDB" id="A0A939QJA3"/>